<proteinExistence type="predicted"/>
<comment type="caution">
    <text evidence="1">The sequence shown here is derived from an EMBL/GenBank/DDBJ whole genome shotgun (WGS) entry which is preliminary data.</text>
</comment>
<dbReference type="Proteomes" id="UP001209878">
    <property type="component" value="Unassembled WGS sequence"/>
</dbReference>
<gene>
    <name evidence="1" type="ORF">NP493_1141g00039</name>
</gene>
<evidence type="ECO:0000313" key="1">
    <source>
        <dbReference type="EMBL" id="KAK2170798.1"/>
    </source>
</evidence>
<protein>
    <submittedName>
        <fullName evidence="1">Uncharacterized protein</fullName>
    </submittedName>
</protein>
<reference evidence="1" key="1">
    <citation type="journal article" date="2023" name="Mol. Biol. Evol.">
        <title>Third-Generation Sequencing Reveals the Adaptive Role of the Epigenome in Three Deep-Sea Polychaetes.</title>
        <authorList>
            <person name="Perez M."/>
            <person name="Aroh O."/>
            <person name="Sun Y."/>
            <person name="Lan Y."/>
            <person name="Juniper S.K."/>
            <person name="Young C.R."/>
            <person name="Angers B."/>
            <person name="Qian P.Y."/>
        </authorList>
    </citation>
    <scope>NUCLEOTIDE SEQUENCE</scope>
    <source>
        <strain evidence="1">R07B-5</strain>
    </source>
</reference>
<keyword evidence="2" id="KW-1185">Reference proteome</keyword>
<dbReference type="EMBL" id="JAODUO010001139">
    <property type="protein sequence ID" value="KAK2170798.1"/>
    <property type="molecule type" value="Genomic_DNA"/>
</dbReference>
<sequence>MLDDSNCPATDQKRRRGRRCISLKNHNNFFCFVYIELQIAFTAPYDKLEQPKLCLQSK</sequence>
<accession>A0AAD9NJG5</accession>
<dbReference type="AlphaFoldDB" id="A0AAD9NJG5"/>
<organism evidence="1 2">
    <name type="scientific">Ridgeia piscesae</name>
    <name type="common">Tubeworm</name>
    <dbReference type="NCBI Taxonomy" id="27915"/>
    <lineage>
        <taxon>Eukaryota</taxon>
        <taxon>Metazoa</taxon>
        <taxon>Spiralia</taxon>
        <taxon>Lophotrochozoa</taxon>
        <taxon>Annelida</taxon>
        <taxon>Polychaeta</taxon>
        <taxon>Sedentaria</taxon>
        <taxon>Canalipalpata</taxon>
        <taxon>Sabellida</taxon>
        <taxon>Siboglinidae</taxon>
        <taxon>Ridgeia</taxon>
    </lineage>
</organism>
<name>A0AAD9NJG5_RIDPI</name>
<evidence type="ECO:0000313" key="2">
    <source>
        <dbReference type="Proteomes" id="UP001209878"/>
    </source>
</evidence>